<proteinExistence type="predicted"/>
<dbReference type="InterPro" id="IPR015257">
    <property type="entry name" value="Maf1"/>
</dbReference>
<dbReference type="PANTHER" id="PTHR22504:SF0">
    <property type="entry name" value="REPRESSOR OF RNA POLYMERASE III TRANSCRIPTION MAF1 HOMOLOG"/>
    <property type="match status" value="1"/>
</dbReference>
<sequence length="219" mass="24666">MQTERGKGNRGGQWGFFWMNCSIGLGVGRRGWGRHMEEKRGDFIGFHLLHASNALPHHAPGFLPHHAATFLLEETLPSQVILDYLSQSADNDPSSPAEYLSTRSSRRTLIYLVLTLGHIYPDYDFSAVQAHLFFRVEEWDSFKQILDTYLFEAAKISVLLVSPPPPPPPTKKPIRLITSWYHLSESFLSSSSVEASIINLDSVGSRHLVRLHVSASRAR</sequence>
<dbReference type="Proteomes" id="UP001412067">
    <property type="component" value="Unassembled WGS sequence"/>
</dbReference>
<name>A0ABR2M023_9ASPA</name>
<keyword evidence="2" id="KW-1185">Reference proteome</keyword>
<gene>
    <name evidence="1" type="ORF">KSP40_PGU000088</name>
</gene>
<dbReference type="Gene3D" id="3.40.1000.50">
    <property type="entry name" value="Repressor of RNA polymerase III transcription Maf1"/>
    <property type="match status" value="1"/>
</dbReference>
<accession>A0ABR2M023</accession>
<dbReference type="Pfam" id="PF09174">
    <property type="entry name" value="Maf1"/>
    <property type="match status" value="1"/>
</dbReference>
<dbReference type="InterPro" id="IPR038564">
    <property type="entry name" value="Maf1_sf"/>
</dbReference>
<comment type="caution">
    <text evidence="1">The sequence shown here is derived from an EMBL/GenBank/DDBJ whole genome shotgun (WGS) entry which is preliminary data.</text>
</comment>
<dbReference type="PANTHER" id="PTHR22504">
    <property type="entry name" value="REPRESSOR OF RNA POLYMERASE III TRANSCRIPTION MAF1"/>
    <property type="match status" value="1"/>
</dbReference>
<evidence type="ECO:0000313" key="1">
    <source>
        <dbReference type="EMBL" id="KAK8955832.1"/>
    </source>
</evidence>
<organism evidence="1 2">
    <name type="scientific">Platanthera guangdongensis</name>
    <dbReference type="NCBI Taxonomy" id="2320717"/>
    <lineage>
        <taxon>Eukaryota</taxon>
        <taxon>Viridiplantae</taxon>
        <taxon>Streptophyta</taxon>
        <taxon>Embryophyta</taxon>
        <taxon>Tracheophyta</taxon>
        <taxon>Spermatophyta</taxon>
        <taxon>Magnoliopsida</taxon>
        <taxon>Liliopsida</taxon>
        <taxon>Asparagales</taxon>
        <taxon>Orchidaceae</taxon>
        <taxon>Orchidoideae</taxon>
        <taxon>Orchideae</taxon>
        <taxon>Orchidinae</taxon>
        <taxon>Platanthera</taxon>
    </lineage>
</organism>
<dbReference type="EMBL" id="JBBWWR010000013">
    <property type="protein sequence ID" value="KAK8955832.1"/>
    <property type="molecule type" value="Genomic_DNA"/>
</dbReference>
<evidence type="ECO:0000313" key="2">
    <source>
        <dbReference type="Proteomes" id="UP001412067"/>
    </source>
</evidence>
<protein>
    <submittedName>
        <fullName evidence="1">Uncharacterized protein</fullName>
    </submittedName>
</protein>
<reference evidence="1 2" key="1">
    <citation type="journal article" date="2022" name="Nat. Plants">
        <title>Genomes of leafy and leafless Platanthera orchids illuminate the evolution of mycoheterotrophy.</title>
        <authorList>
            <person name="Li M.H."/>
            <person name="Liu K.W."/>
            <person name="Li Z."/>
            <person name="Lu H.C."/>
            <person name="Ye Q.L."/>
            <person name="Zhang D."/>
            <person name="Wang J.Y."/>
            <person name="Li Y.F."/>
            <person name="Zhong Z.M."/>
            <person name="Liu X."/>
            <person name="Yu X."/>
            <person name="Liu D.K."/>
            <person name="Tu X.D."/>
            <person name="Liu B."/>
            <person name="Hao Y."/>
            <person name="Liao X.Y."/>
            <person name="Jiang Y.T."/>
            <person name="Sun W.H."/>
            <person name="Chen J."/>
            <person name="Chen Y.Q."/>
            <person name="Ai Y."/>
            <person name="Zhai J.W."/>
            <person name="Wu S.S."/>
            <person name="Zhou Z."/>
            <person name="Hsiao Y.Y."/>
            <person name="Wu W.L."/>
            <person name="Chen Y.Y."/>
            <person name="Lin Y.F."/>
            <person name="Hsu J.L."/>
            <person name="Li C.Y."/>
            <person name="Wang Z.W."/>
            <person name="Zhao X."/>
            <person name="Zhong W.Y."/>
            <person name="Ma X.K."/>
            <person name="Ma L."/>
            <person name="Huang J."/>
            <person name="Chen G.Z."/>
            <person name="Huang M.Z."/>
            <person name="Huang L."/>
            <person name="Peng D.H."/>
            <person name="Luo Y.B."/>
            <person name="Zou S.Q."/>
            <person name="Chen S.P."/>
            <person name="Lan S."/>
            <person name="Tsai W.C."/>
            <person name="Van de Peer Y."/>
            <person name="Liu Z.J."/>
        </authorList>
    </citation>
    <scope>NUCLEOTIDE SEQUENCE [LARGE SCALE GENOMIC DNA]</scope>
    <source>
        <strain evidence="1">Lor288</strain>
    </source>
</reference>